<dbReference type="SMART" id="SM00849">
    <property type="entry name" value="Lactamase_B"/>
    <property type="match status" value="1"/>
</dbReference>
<dbReference type="GO" id="GO:0006398">
    <property type="term" value="P:mRNA 3'-end processing by stem-loop binding and cleavage"/>
    <property type="evidence" value="ECO:0007669"/>
    <property type="project" value="InterPro"/>
</dbReference>
<evidence type="ECO:0000313" key="10">
    <source>
        <dbReference type="EMBL" id="KAK5575431.1"/>
    </source>
</evidence>
<dbReference type="Gene3D" id="3.60.15.10">
    <property type="entry name" value="Ribonuclease Z/Hydroxyacylglutathione hydrolase-like"/>
    <property type="match status" value="1"/>
</dbReference>
<dbReference type="FunFam" id="3.60.15.10:FF:000008">
    <property type="entry name" value="Cleavage and polyadenylation specificity factor subunit 2"/>
    <property type="match status" value="1"/>
</dbReference>
<evidence type="ECO:0000256" key="1">
    <source>
        <dbReference type="ARBA" id="ARBA00004123"/>
    </source>
</evidence>
<feature type="domain" description="Beta-Casp" evidence="9">
    <location>
        <begin position="247"/>
        <end position="372"/>
    </location>
</feature>
<dbReference type="CDD" id="cd16293">
    <property type="entry name" value="CPSF2-like_MBL-fold"/>
    <property type="match status" value="1"/>
</dbReference>
<evidence type="ECO:0000256" key="7">
    <source>
        <dbReference type="SAM" id="MobiDB-lite"/>
    </source>
</evidence>
<comment type="subcellular location">
    <subcellularLocation>
        <location evidence="1 6">Nucleus</location>
    </subcellularLocation>
</comment>
<evidence type="ECO:0000259" key="9">
    <source>
        <dbReference type="SMART" id="SM01027"/>
    </source>
</evidence>
<evidence type="ECO:0000256" key="4">
    <source>
        <dbReference type="ARBA" id="ARBA00022884"/>
    </source>
</evidence>
<organism evidence="10 11">
    <name type="scientific">Dictyostelium firmibasis</name>
    <dbReference type="NCBI Taxonomy" id="79012"/>
    <lineage>
        <taxon>Eukaryota</taxon>
        <taxon>Amoebozoa</taxon>
        <taxon>Evosea</taxon>
        <taxon>Eumycetozoa</taxon>
        <taxon>Dictyostelia</taxon>
        <taxon>Dictyosteliales</taxon>
        <taxon>Dictyosteliaceae</taxon>
        <taxon>Dictyostelium</taxon>
    </lineage>
</organism>
<dbReference type="Pfam" id="PF07521">
    <property type="entry name" value="RMMBL"/>
    <property type="match status" value="1"/>
</dbReference>
<comment type="similarity">
    <text evidence="2 6">Belongs to the metallo-beta-lactamase superfamily. RNA-metabolizing metallo-beta-lactamase-like family. CPSF2/YSH1 subfamily.</text>
</comment>
<evidence type="ECO:0000313" key="11">
    <source>
        <dbReference type="Proteomes" id="UP001344447"/>
    </source>
</evidence>
<reference evidence="10 11" key="1">
    <citation type="submission" date="2023-11" db="EMBL/GenBank/DDBJ databases">
        <title>Dfirmibasis_genome.</title>
        <authorList>
            <person name="Edelbroek B."/>
            <person name="Kjellin J."/>
            <person name="Jerlstrom-Hultqvist J."/>
            <person name="Soderbom F."/>
        </authorList>
    </citation>
    <scope>NUCLEOTIDE SEQUENCE [LARGE SCALE GENOMIC DNA]</scope>
    <source>
        <strain evidence="10 11">TNS-C-14</strain>
    </source>
</reference>
<keyword evidence="3 6" id="KW-0507">mRNA processing</keyword>
<accession>A0AAN7YN83</accession>
<dbReference type="EMBL" id="JAVFKY010000005">
    <property type="protein sequence ID" value="KAK5575431.1"/>
    <property type="molecule type" value="Genomic_DNA"/>
</dbReference>
<dbReference type="GO" id="GO:0005847">
    <property type="term" value="C:mRNA cleavage and polyadenylation specificity factor complex"/>
    <property type="evidence" value="ECO:0007669"/>
    <property type="project" value="InterPro"/>
</dbReference>
<gene>
    <name evidence="10" type="ORF">RB653_006564</name>
</gene>
<dbReference type="PANTHER" id="PTHR45922">
    <property type="entry name" value="CLEAVAGE AND POLYADENYLATION SPECIFICITY FACTOR SUBUNIT 2"/>
    <property type="match status" value="1"/>
</dbReference>
<dbReference type="InterPro" id="IPR022712">
    <property type="entry name" value="Beta_Casp"/>
</dbReference>
<dbReference type="InterPro" id="IPR001279">
    <property type="entry name" value="Metallo-B-lactamas"/>
</dbReference>
<sequence length="769" mass="87771">MASIIKFTALSGAKDESPPCYLLEIDDYCILLDCGLSYNLDFSLLEPLEKVAKRIDAVLLSHSDTTHIGGLPYVMGKYGLTGTIYGTTPVLKMGTMFLYDLYENKMSQEEFQQYSLDNIDSCFGEDRFKELSFSQHYSLSGKGKGISITPYLAGHTIGASVWKITKGTYSIIYAIDYNHRNEGHLDSLQLTSDILKPSLLITDSKGVDKTLAFKKTITRDQSLFEQINRNLRDGGNVLIPVDTAGRVLELLLCIENYWSKNRGLNLYNVVFLGRFSFSVCQFARSQLEFMSSSASIKFEQKIENPFTFKHIKILSSLEELQELPNTCKVVLTSSQDLETGFSRELFIQWCSDPKNLILFTQKIPKDSLADKLIKQYSTAAGRGKCIEIEQGSRVPLAGDELAQYELEQAKEREEKRLEQERKEQEEREERERLEEEEREQLLNATNQDQLHQQQLLQLQKERGIIDDSMIHMKNPFDHDKYDLLQSEFKKQSMITMFPYFEKHLKWGEYGEEDDDLIQRNQDKKVEEVTMEEDEVIEQEIPKKIITQTLRLPINCKIQSIDYEGCSDGRSIKAIIQQIAPTKLVLVRGSEQQSQSIENYVRENIRTKGIYIPSIGEELDLTSDTNVYELLLKDSLVNTLKTSKILDYEVSYIQGKVDVLEGSNVPVLDIIQSTPFNNNSTTNMVTTPSPQINGHDESFIGDIKLSDLKQVLVNAGIPVQFDQGILNCGGLVYIWREEDIGGNSIINLDGIISDEYYLIKELLYKQFQIV</sequence>
<dbReference type="InterPro" id="IPR025069">
    <property type="entry name" value="Cpsf2_C"/>
</dbReference>
<dbReference type="Pfam" id="PF13299">
    <property type="entry name" value="CPSF100_C"/>
    <property type="match status" value="1"/>
</dbReference>
<dbReference type="PANTHER" id="PTHR45922:SF1">
    <property type="entry name" value="CLEAVAGE AND POLYADENYLATION SPECIFICITY FACTOR SUBUNIT 2"/>
    <property type="match status" value="1"/>
</dbReference>
<dbReference type="SUPFAM" id="SSF56281">
    <property type="entry name" value="Metallo-hydrolase/oxidoreductase"/>
    <property type="match status" value="1"/>
</dbReference>
<proteinExistence type="inferred from homology"/>
<evidence type="ECO:0000256" key="5">
    <source>
        <dbReference type="ARBA" id="ARBA00023242"/>
    </source>
</evidence>
<dbReference type="InterPro" id="IPR036866">
    <property type="entry name" value="RibonucZ/Hydroxyglut_hydro"/>
</dbReference>
<dbReference type="InterPro" id="IPR035639">
    <property type="entry name" value="CPSF2_MBL"/>
</dbReference>
<dbReference type="Pfam" id="PF16661">
    <property type="entry name" value="Lactamase_B_6"/>
    <property type="match status" value="1"/>
</dbReference>
<dbReference type="GO" id="GO:0003723">
    <property type="term" value="F:RNA binding"/>
    <property type="evidence" value="ECO:0007669"/>
    <property type="project" value="UniProtKB-KW"/>
</dbReference>
<comment type="caution">
    <text evidence="10">The sequence shown here is derived from an EMBL/GenBank/DDBJ whole genome shotgun (WGS) entry which is preliminary data.</text>
</comment>
<dbReference type="Pfam" id="PF10996">
    <property type="entry name" value="Beta-Casp"/>
    <property type="match status" value="1"/>
</dbReference>
<keyword evidence="5 6" id="KW-0539">Nucleus</keyword>
<keyword evidence="11" id="KW-1185">Reference proteome</keyword>
<dbReference type="InterPro" id="IPR027075">
    <property type="entry name" value="CPSF2"/>
</dbReference>
<keyword evidence="4 6" id="KW-0694">RNA-binding</keyword>
<protein>
    <recommendedName>
        <fullName evidence="6">Cleavage and polyadenylation specificity factor subunit 2</fullName>
    </recommendedName>
    <alternativeName>
        <fullName evidence="6">Cleavage and polyadenylation specificity factor 100 kDa subunit</fullName>
    </alternativeName>
</protein>
<evidence type="ECO:0000256" key="6">
    <source>
        <dbReference type="RuleBase" id="RU365006"/>
    </source>
</evidence>
<evidence type="ECO:0000256" key="3">
    <source>
        <dbReference type="ARBA" id="ARBA00022664"/>
    </source>
</evidence>
<name>A0AAN7YN83_9MYCE</name>
<dbReference type="AlphaFoldDB" id="A0AAN7YN83"/>
<evidence type="ECO:0000256" key="2">
    <source>
        <dbReference type="ARBA" id="ARBA00010624"/>
    </source>
</evidence>
<dbReference type="SMART" id="SM01027">
    <property type="entry name" value="Beta-Casp"/>
    <property type="match status" value="1"/>
</dbReference>
<dbReference type="InterPro" id="IPR011108">
    <property type="entry name" value="RMMBL"/>
</dbReference>
<evidence type="ECO:0000259" key="8">
    <source>
        <dbReference type="SMART" id="SM00849"/>
    </source>
</evidence>
<dbReference type="Proteomes" id="UP001344447">
    <property type="component" value="Unassembled WGS sequence"/>
</dbReference>
<feature type="domain" description="Metallo-beta-lactamase" evidence="8">
    <location>
        <begin position="17"/>
        <end position="227"/>
    </location>
</feature>
<feature type="compositionally biased region" description="Basic and acidic residues" evidence="7">
    <location>
        <begin position="414"/>
        <end position="435"/>
    </location>
</feature>
<feature type="region of interest" description="Disordered" evidence="7">
    <location>
        <begin position="414"/>
        <end position="446"/>
    </location>
</feature>